<comment type="caution">
    <text evidence="9">The sequence shown here is derived from an EMBL/GenBank/DDBJ whole genome shotgun (WGS) entry which is preliminary data.</text>
</comment>
<dbReference type="InterPro" id="IPR036986">
    <property type="entry name" value="S4_RNA-bd_sf"/>
</dbReference>
<organism evidence="9 10">
    <name type="scientific">Stagnimonas aquatica</name>
    <dbReference type="NCBI Taxonomy" id="2689987"/>
    <lineage>
        <taxon>Bacteria</taxon>
        <taxon>Pseudomonadati</taxon>
        <taxon>Pseudomonadota</taxon>
        <taxon>Gammaproteobacteria</taxon>
        <taxon>Nevskiales</taxon>
        <taxon>Nevskiaceae</taxon>
        <taxon>Stagnimonas</taxon>
    </lineage>
</organism>
<feature type="region of interest" description="Disordered" evidence="7">
    <location>
        <begin position="1"/>
        <end position="20"/>
    </location>
</feature>
<keyword evidence="2 6" id="KW-0413">Isomerase</keyword>
<evidence type="ECO:0000313" key="9">
    <source>
        <dbReference type="EMBL" id="ROH93797.1"/>
    </source>
</evidence>
<dbReference type="SUPFAM" id="SSF55120">
    <property type="entry name" value="Pseudouridine synthase"/>
    <property type="match status" value="1"/>
</dbReference>
<evidence type="ECO:0000256" key="2">
    <source>
        <dbReference type="ARBA" id="ARBA00023235"/>
    </source>
</evidence>
<dbReference type="FunCoup" id="A0A3N0VM14">
    <property type="interactions" value="635"/>
</dbReference>
<dbReference type="PROSITE" id="PS01129">
    <property type="entry name" value="PSI_RLU"/>
    <property type="match status" value="1"/>
</dbReference>
<dbReference type="GO" id="GO:0000455">
    <property type="term" value="P:enzyme-directed rRNA pseudouridine synthesis"/>
    <property type="evidence" value="ECO:0007669"/>
    <property type="project" value="UniProtKB-ARBA"/>
</dbReference>
<dbReference type="AlphaFoldDB" id="A0A3N0VM14"/>
<dbReference type="InParanoid" id="A0A3N0VM14"/>
<comment type="similarity">
    <text evidence="1 6">Belongs to the pseudouridine synthase RluA family.</text>
</comment>
<feature type="active site" evidence="4">
    <location>
        <position position="156"/>
    </location>
</feature>
<evidence type="ECO:0000313" key="10">
    <source>
        <dbReference type="Proteomes" id="UP000282106"/>
    </source>
</evidence>
<dbReference type="CDD" id="cd00165">
    <property type="entry name" value="S4"/>
    <property type="match status" value="1"/>
</dbReference>
<evidence type="ECO:0000256" key="6">
    <source>
        <dbReference type="RuleBase" id="RU362028"/>
    </source>
</evidence>
<gene>
    <name evidence="9" type="primary">rluD</name>
    <name evidence="9" type="ORF">ED208_00190</name>
</gene>
<dbReference type="InterPro" id="IPR006225">
    <property type="entry name" value="PsdUridine_synth_RluC/D"/>
</dbReference>
<dbReference type="NCBIfam" id="NF008385">
    <property type="entry name" value="PRK11180.1"/>
    <property type="match status" value="1"/>
</dbReference>
<comment type="catalytic activity">
    <reaction evidence="6">
        <text>a uridine in RNA = a pseudouridine in RNA</text>
        <dbReference type="Rhea" id="RHEA:48348"/>
        <dbReference type="Rhea" id="RHEA-COMP:12068"/>
        <dbReference type="Rhea" id="RHEA-COMP:12069"/>
        <dbReference type="ChEBI" id="CHEBI:65314"/>
        <dbReference type="ChEBI" id="CHEBI:65315"/>
    </reaction>
</comment>
<dbReference type="EMBL" id="RJVO01000001">
    <property type="protein sequence ID" value="ROH93797.1"/>
    <property type="molecule type" value="Genomic_DNA"/>
</dbReference>
<evidence type="ECO:0000256" key="1">
    <source>
        <dbReference type="ARBA" id="ARBA00010876"/>
    </source>
</evidence>
<dbReference type="CDD" id="cd02869">
    <property type="entry name" value="PseudoU_synth_RluA_like"/>
    <property type="match status" value="1"/>
</dbReference>
<keyword evidence="10" id="KW-1185">Reference proteome</keyword>
<dbReference type="PANTHER" id="PTHR21600">
    <property type="entry name" value="MITOCHONDRIAL RNA PSEUDOURIDINE SYNTHASE"/>
    <property type="match status" value="1"/>
</dbReference>
<dbReference type="InterPro" id="IPR050188">
    <property type="entry name" value="RluA_PseudoU_synthase"/>
</dbReference>
<evidence type="ECO:0000256" key="3">
    <source>
        <dbReference type="ARBA" id="ARBA00036882"/>
    </source>
</evidence>
<evidence type="ECO:0000259" key="8">
    <source>
        <dbReference type="SMART" id="SM00363"/>
    </source>
</evidence>
<dbReference type="SUPFAM" id="SSF55174">
    <property type="entry name" value="Alpha-L RNA-binding motif"/>
    <property type="match status" value="1"/>
</dbReference>
<accession>A0A3N0VM14</accession>
<dbReference type="InterPro" id="IPR006224">
    <property type="entry name" value="PsdUridine_synth_RluA-like_CS"/>
</dbReference>
<dbReference type="Proteomes" id="UP000282106">
    <property type="component" value="Unassembled WGS sequence"/>
</dbReference>
<feature type="domain" description="RNA-binding S4" evidence="8">
    <location>
        <begin position="35"/>
        <end position="100"/>
    </location>
</feature>
<evidence type="ECO:0000256" key="7">
    <source>
        <dbReference type="SAM" id="MobiDB-lite"/>
    </source>
</evidence>
<evidence type="ECO:0000256" key="5">
    <source>
        <dbReference type="PROSITE-ProRule" id="PRU00182"/>
    </source>
</evidence>
<dbReference type="Pfam" id="PF00849">
    <property type="entry name" value="PseudoU_synth_2"/>
    <property type="match status" value="1"/>
</dbReference>
<dbReference type="Gene3D" id="3.10.290.10">
    <property type="entry name" value="RNA-binding S4 domain"/>
    <property type="match status" value="1"/>
</dbReference>
<keyword evidence="5" id="KW-0694">RNA-binding</keyword>
<comment type="function">
    <text evidence="6">Responsible for synthesis of pseudouridine from uracil.</text>
</comment>
<dbReference type="SMART" id="SM00363">
    <property type="entry name" value="S4"/>
    <property type="match status" value="1"/>
</dbReference>
<dbReference type="GO" id="GO:0160140">
    <property type="term" value="F:23S rRNA pseudouridine(1911/1915/1917) synthase activity"/>
    <property type="evidence" value="ECO:0007669"/>
    <property type="project" value="UniProtKB-EC"/>
</dbReference>
<dbReference type="EC" id="5.4.99.-" evidence="6"/>
<proteinExistence type="inferred from homology"/>
<comment type="catalytic activity">
    <reaction evidence="3">
        <text>uridine(1911/1915/1917) in 23S rRNA = pseudouridine(1911/1915/1917) in 23S rRNA</text>
        <dbReference type="Rhea" id="RHEA:42524"/>
        <dbReference type="Rhea" id="RHEA-COMP:10097"/>
        <dbReference type="Rhea" id="RHEA-COMP:10098"/>
        <dbReference type="ChEBI" id="CHEBI:65314"/>
        <dbReference type="ChEBI" id="CHEBI:65315"/>
        <dbReference type="EC" id="5.4.99.23"/>
    </reaction>
</comment>
<sequence>MKTDRQYSPAPASGPELDEDEDVQLALVPAELQDARLDAAAAQGFPDYSRMRLKTWIEQGRLSVNGRVCTKPRQPVMAGDRLDLRPEASVESALKPQDLPLDVVYADAHLLVLNKPAGFTVHPGAGAPDGTVQNALLHHYPQTAGVPRAGLIHRLDKDTTGLMVVALDEAAHTGLTAAMARREIRREYDALVNGSLVVGGTIDAPLGRHPRDRIKRAVVFGGRPAVTHYKVSERFAWHTLLRVRLETGRTHQIRVHLAHIKHPVAGDPVYGGETFRARGASAELRAAVAGMGRQALHAASLGFEHPVTGEVLSFEAPRPADFEALLTLLRRESAL</sequence>
<evidence type="ECO:0000256" key="4">
    <source>
        <dbReference type="PIRSR" id="PIRSR606225-1"/>
    </source>
</evidence>
<dbReference type="PANTHER" id="PTHR21600:SF44">
    <property type="entry name" value="RIBOSOMAL LARGE SUBUNIT PSEUDOURIDINE SYNTHASE D"/>
    <property type="match status" value="1"/>
</dbReference>
<dbReference type="Pfam" id="PF01479">
    <property type="entry name" value="S4"/>
    <property type="match status" value="1"/>
</dbReference>
<protein>
    <recommendedName>
        <fullName evidence="6">Pseudouridine synthase</fullName>
        <ecNumber evidence="6">5.4.99.-</ecNumber>
    </recommendedName>
</protein>
<dbReference type="GO" id="GO:0003723">
    <property type="term" value="F:RNA binding"/>
    <property type="evidence" value="ECO:0007669"/>
    <property type="project" value="UniProtKB-KW"/>
</dbReference>
<name>A0A3N0VM14_9GAMM</name>
<dbReference type="NCBIfam" id="TIGR00005">
    <property type="entry name" value="rluA_subfam"/>
    <property type="match status" value="1"/>
</dbReference>
<reference evidence="9 10" key="1">
    <citation type="submission" date="2018-10" db="EMBL/GenBank/DDBJ databases">
        <authorList>
            <person name="Chen W.-M."/>
        </authorList>
    </citation>
    <scope>NUCLEOTIDE SEQUENCE [LARGE SCALE GENOMIC DNA]</scope>
    <source>
        <strain evidence="9 10">THS-13</strain>
    </source>
</reference>
<dbReference type="InterPro" id="IPR006145">
    <property type="entry name" value="PsdUridine_synth_RsuA/RluA"/>
</dbReference>
<dbReference type="InterPro" id="IPR020103">
    <property type="entry name" value="PsdUridine_synth_cat_dom_sf"/>
</dbReference>
<dbReference type="InterPro" id="IPR002942">
    <property type="entry name" value="S4_RNA-bd"/>
</dbReference>
<dbReference type="PROSITE" id="PS50889">
    <property type="entry name" value="S4"/>
    <property type="match status" value="1"/>
</dbReference>
<dbReference type="Gene3D" id="3.30.2350.10">
    <property type="entry name" value="Pseudouridine synthase"/>
    <property type="match status" value="1"/>
</dbReference>